<name>A0A4R7Z946_9FIRM</name>
<dbReference type="Proteomes" id="UP000294697">
    <property type="component" value="Unassembled WGS sequence"/>
</dbReference>
<proteinExistence type="predicted"/>
<reference evidence="1 2" key="1">
    <citation type="submission" date="2019-03" db="EMBL/GenBank/DDBJ databases">
        <title>Subsurface microbial communities from deep shales in Ohio and West Virginia, USA.</title>
        <authorList>
            <person name="Wrighton K."/>
        </authorList>
    </citation>
    <scope>NUCLEOTIDE SEQUENCE [LARGE SCALE GENOMIC DNA]</scope>
    <source>
        <strain evidence="1 2">MSL9.2</strain>
    </source>
</reference>
<dbReference type="PROSITE" id="PS51257">
    <property type="entry name" value="PROKAR_LIPOPROTEIN"/>
    <property type="match status" value="1"/>
</dbReference>
<organism evidence="1 2">
    <name type="scientific">Halanaerobium saccharolyticum</name>
    <dbReference type="NCBI Taxonomy" id="43595"/>
    <lineage>
        <taxon>Bacteria</taxon>
        <taxon>Bacillati</taxon>
        <taxon>Bacillota</taxon>
        <taxon>Clostridia</taxon>
        <taxon>Halanaerobiales</taxon>
        <taxon>Halanaerobiaceae</taxon>
        <taxon>Halanaerobium</taxon>
    </lineage>
</organism>
<comment type="caution">
    <text evidence="1">The sequence shown here is derived from an EMBL/GenBank/DDBJ whole genome shotgun (WGS) entry which is preliminary data.</text>
</comment>
<dbReference type="EMBL" id="SODA01000002">
    <property type="protein sequence ID" value="TDW07396.1"/>
    <property type="molecule type" value="Genomic_DNA"/>
</dbReference>
<gene>
    <name evidence="1" type="ORF">C8C77_102198</name>
</gene>
<protein>
    <submittedName>
        <fullName evidence="1">Uncharacterized protein</fullName>
    </submittedName>
</protein>
<accession>A0A4R7Z946</accession>
<dbReference type="AlphaFoldDB" id="A0A4R7Z946"/>
<sequence length="589" mass="64243">MNFFENRGKVFAFLVVLITFTFLLAGCDSGGSDDLIPVSVTTEVENSDDLNAALNSDVTGIDFLNKIEGDAEINDREDDLVLNLSDNTLIGSLLLNQPSNNNPWTFAIQKGTIDGDLTINDPAVSFTLAEDVTVEGATTIKNVAENTFNNKGKITEVNISDSDGITFNNEGIINGDIEISSSSVTSSVVKITGSLNGNRITVSGNGVIIQLTAKTNSVNLVVNGDNNSIQLKEGADVTVEDNGLGNNEEIISTNSISGTVEAEKDSEQIEVLLVDSQKKIAALDPSEADARSSLDSQNRYVFDDVDPDKDYYVLAYDDENGNGKIDVDLFNRDDTVNITEQIGFYGHYPKPVSVDQSHINNYDIKITKNMFGVLIASYDDSEIIPLPEAEVELYNGYNGDLLFKADNLFESPDDAYFAFFTGLDAGNYYWKAIEEGYRTSVSSVVELGVEFNIVTRVIELFTEKEIDEIFAYTDITENDSLVLASINESPEVDTANSLEGKSVSILDNSGDSITSDIAYLDSNKKVLNDTITGFNEYIEDVDGYKTFAAGSVLTDEKIPGLFNVELEGEVAEEFYAETGSITFLYDYVN</sequence>
<evidence type="ECO:0000313" key="1">
    <source>
        <dbReference type="EMBL" id="TDW07396.1"/>
    </source>
</evidence>
<dbReference type="RefSeq" id="WP_111571788.1">
    <property type="nucleotide sequence ID" value="NZ_QLME01000006.1"/>
</dbReference>
<evidence type="ECO:0000313" key="2">
    <source>
        <dbReference type="Proteomes" id="UP000294697"/>
    </source>
</evidence>